<evidence type="ECO:0000313" key="9">
    <source>
        <dbReference type="EMBL" id="PIP22679.1"/>
    </source>
</evidence>
<dbReference type="HAMAP" id="MF_01974">
    <property type="entry name" value="MetAP_1"/>
    <property type="match status" value="1"/>
</dbReference>
<dbReference type="SUPFAM" id="SSF55920">
    <property type="entry name" value="Creatinase/aminopeptidase"/>
    <property type="match status" value="1"/>
</dbReference>
<comment type="cofactor">
    <cofactor evidence="6">
        <name>Co(2+)</name>
        <dbReference type="ChEBI" id="CHEBI:48828"/>
    </cofactor>
    <cofactor evidence="6">
        <name>Zn(2+)</name>
        <dbReference type="ChEBI" id="CHEBI:29105"/>
    </cofactor>
    <cofactor evidence="6">
        <name>Mn(2+)</name>
        <dbReference type="ChEBI" id="CHEBI:29035"/>
    </cofactor>
    <cofactor evidence="6">
        <name>Fe(2+)</name>
        <dbReference type="ChEBI" id="CHEBI:29033"/>
    </cofactor>
    <text evidence="6">Binds 2 divalent metal cations per subunit. Has a high-affinity and a low affinity metal-binding site. The true nature of the physiological cofactor is under debate. The enzyme is active with cobalt, zinc, manganese or divalent iron ions. Most likely, methionine aminopeptidases function as mononuclear Fe(2+)-metalloproteases under physiological conditions, and the catalytically relevant metal-binding site has been assigned to the histidine-containing high-affinity site.</text>
</comment>
<feature type="binding site" evidence="6">
    <location>
        <position position="202"/>
    </location>
    <ligand>
        <name>a divalent metal cation</name>
        <dbReference type="ChEBI" id="CHEBI:60240"/>
        <label>2</label>
        <note>catalytic</note>
    </ligand>
</feature>
<feature type="binding site" evidence="6">
    <location>
        <position position="233"/>
    </location>
    <ligand>
        <name>a divalent metal cation</name>
        <dbReference type="ChEBI" id="CHEBI:60240"/>
        <label>2</label>
        <note>catalytic</note>
    </ligand>
</feature>
<dbReference type="CDD" id="cd01086">
    <property type="entry name" value="MetAP1"/>
    <property type="match status" value="1"/>
</dbReference>
<dbReference type="GO" id="GO:0005829">
    <property type="term" value="C:cytosol"/>
    <property type="evidence" value="ECO:0007669"/>
    <property type="project" value="TreeGrafter"/>
</dbReference>
<dbReference type="AlphaFoldDB" id="A0A2G9YU23"/>
<dbReference type="Proteomes" id="UP000229976">
    <property type="component" value="Unassembled WGS sequence"/>
</dbReference>
<dbReference type="GO" id="GO:0004239">
    <property type="term" value="F:initiator methionyl aminopeptidase activity"/>
    <property type="evidence" value="ECO:0007669"/>
    <property type="project" value="UniProtKB-UniRule"/>
</dbReference>
<dbReference type="PRINTS" id="PR00599">
    <property type="entry name" value="MAPEPTIDASE"/>
</dbReference>
<dbReference type="EMBL" id="PCRO01000034">
    <property type="protein sequence ID" value="PIP22679.1"/>
    <property type="molecule type" value="Genomic_DNA"/>
</dbReference>
<organism evidence="9 10">
    <name type="scientific">Candidatus Nealsonbacteria bacterium CG23_combo_of_CG06-09_8_20_14_all_39_17</name>
    <dbReference type="NCBI Taxonomy" id="1974722"/>
    <lineage>
        <taxon>Bacteria</taxon>
        <taxon>Candidatus Nealsoniibacteriota</taxon>
    </lineage>
</organism>
<dbReference type="GO" id="GO:0006508">
    <property type="term" value="P:proteolysis"/>
    <property type="evidence" value="ECO:0007669"/>
    <property type="project" value="UniProtKB-KW"/>
</dbReference>
<dbReference type="InterPro" id="IPR000994">
    <property type="entry name" value="Pept_M24"/>
</dbReference>
<dbReference type="InterPro" id="IPR001714">
    <property type="entry name" value="Pept_M24_MAP"/>
</dbReference>
<evidence type="ECO:0000256" key="5">
    <source>
        <dbReference type="ARBA" id="ARBA00022801"/>
    </source>
</evidence>
<feature type="binding site" evidence="6">
    <location>
        <position position="233"/>
    </location>
    <ligand>
        <name>a divalent metal cation</name>
        <dbReference type="ChEBI" id="CHEBI:60240"/>
        <label>1</label>
    </ligand>
</feature>
<name>A0A2G9YU23_9BACT</name>
<sequence length="249" mass="27043">MESVSIKTEKEIAVMAEGGKILAGILEELKKMVRPGITTKELDEVAEQLLFKFGKPSFKGYNGFPSATCVSVNEEIVHTVPGERKLEEGDIVSIDIGLEYKGYHSDMATTVAVGKISSIAEKLIEATRKSLNMGIKEIKPGNYLGDIGWAVQRSGESMGFGVVRDLCGHGIGKKIHEEPQVLNYGKKKMGMEIKEGMVLCVEPMLTVGDYNIKKAGDGFSIRTADGSLSAHFEHTIAVTKNGHRILTSL</sequence>
<feature type="binding site" evidence="6">
    <location>
        <position position="106"/>
    </location>
    <ligand>
        <name>a divalent metal cation</name>
        <dbReference type="ChEBI" id="CHEBI:60240"/>
        <label>2</label>
        <note>catalytic</note>
    </ligand>
</feature>
<evidence type="ECO:0000256" key="4">
    <source>
        <dbReference type="ARBA" id="ARBA00022723"/>
    </source>
</evidence>
<evidence type="ECO:0000256" key="1">
    <source>
        <dbReference type="ARBA" id="ARBA00002521"/>
    </source>
</evidence>
<feature type="binding site" evidence="6">
    <location>
        <position position="106"/>
    </location>
    <ligand>
        <name>a divalent metal cation</name>
        <dbReference type="ChEBI" id="CHEBI:60240"/>
        <label>1</label>
    </ligand>
</feature>
<feature type="binding site" evidence="6">
    <location>
        <position position="169"/>
    </location>
    <ligand>
        <name>a divalent metal cation</name>
        <dbReference type="ChEBI" id="CHEBI:60240"/>
        <label>2</label>
        <note>catalytic</note>
    </ligand>
</feature>
<evidence type="ECO:0000259" key="8">
    <source>
        <dbReference type="Pfam" id="PF00557"/>
    </source>
</evidence>
<keyword evidence="2 6" id="KW-0031">Aminopeptidase</keyword>
<comment type="caution">
    <text evidence="9">The sequence shown here is derived from an EMBL/GenBank/DDBJ whole genome shotgun (WGS) entry which is preliminary data.</text>
</comment>
<gene>
    <name evidence="6 9" type="primary">map</name>
    <name evidence="9" type="ORF">COX37_02755</name>
</gene>
<protein>
    <recommendedName>
        <fullName evidence="6 7">Methionine aminopeptidase</fullName>
        <shortName evidence="6">MAP</shortName>
        <shortName evidence="6">MetAP</shortName>
        <ecNumber evidence="6 7">3.4.11.18</ecNumber>
    </recommendedName>
    <alternativeName>
        <fullName evidence="6">Peptidase M</fullName>
    </alternativeName>
</protein>
<dbReference type="PANTHER" id="PTHR43330:SF27">
    <property type="entry name" value="METHIONINE AMINOPEPTIDASE"/>
    <property type="match status" value="1"/>
</dbReference>
<evidence type="ECO:0000256" key="2">
    <source>
        <dbReference type="ARBA" id="ARBA00022438"/>
    </source>
</evidence>
<evidence type="ECO:0000256" key="6">
    <source>
        <dbReference type="HAMAP-Rule" id="MF_01974"/>
    </source>
</evidence>
<feature type="domain" description="Peptidase M24" evidence="8">
    <location>
        <begin position="15"/>
        <end position="240"/>
    </location>
</feature>
<dbReference type="GO" id="GO:0070006">
    <property type="term" value="F:metalloaminopeptidase activity"/>
    <property type="evidence" value="ECO:0007669"/>
    <property type="project" value="UniProtKB-UniRule"/>
</dbReference>
<dbReference type="InterPro" id="IPR036005">
    <property type="entry name" value="Creatinase/aminopeptidase-like"/>
</dbReference>
<feature type="binding site" evidence="6">
    <location>
        <position position="95"/>
    </location>
    <ligand>
        <name>a divalent metal cation</name>
        <dbReference type="ChEBI" id="CHEBI:60240"/>
        <label>1</label>
    </ligand>
</feature>
<dbReference type="GO" id="GO:0046872">
    <property type="term" value="F:metal ion binding"/>
    <property type="evidence" value="ECO:0007669"/>
    <property type="project" value="UniProtKB-UniRule"/>
</dbReference>
<keyword evidence="4 6" id="KW-0479">Metal-binding</keyword>
<keyword evidence="5 6" id="KW-0378">Hydrolase</keyword>
<proteinExistence type="inferred from homology"/>
<accession>A0A2G9YU23</accession>
<evidence type="ECO:0000256" key="7">
    <source>
        <dbReference type="RuleBase" id="RU003653"/>
    </source>
</evidence>
<dbReference type="InterPro" id="IPR002467">
    <property type="entry name" value="Pept_M24A_MAP1"/>
</dbReference>
<evidence type="ECO:0000313" key="10">
    <source>
        <dbReference type="Proteomes" id="UP000229976"/>
    </source>
</evidence>
<comment type="catalytic activity">
    <reaction evidence="6 7">
        <text>Release of N-terminal amino acids, preferentially methionine, from peptides and arylamides.</text>
        <dbReference type="EC" id="3.4.11.18"/>
    </reaction>
</comment>
<dbReference type="Pfam" id="PF00557">
    <property type="entry name" value="Peptidase_M24"/>
    <property type="match status" value="1"/>
</dbReference>
<dbReference type="PANTHER" id="PTHR43330">
    <property type="entry name" value="METHIONINE AMINOPEPTIDASE"/>
    <property type="match status" value="1"/>
</dbReference>
<comment type="subunit">
    <text evidence="6">Monomer.</text>
</comment>
<feature type="binding site" evidence="6">
    <location>
        <position position="78"/>
    </location>
    <ligand>
        <name>substrate</name>
    </ligand>
</feature>
<dbReference type="Gene3D" id="3.90.230.10">
    <property type="entry name" value="Creatinase/methionine aminopeptidase superfamily"/>
    <property type="match status" value="1"/>
</dbReference>
<dbReference type="EC" id="3.4.11.18" evidence="6 7"/>
<feature type="binding site" evidence="6">
    <location>
        <position position="176"/>
    </location>
    <ligand>
        <name>substrate</name>
    </ligand>
</feature>
<comment type="similarity">
    <text evidence="6">Belongs to the peptidase M24A family. Methionine aminopeptidase type 1 subfamily.</text>
</comment>
<keyword evidence="3 6" id="KW-0645">Protease</keyword>
<evidence type="ECO:0000256" key="3">
    <source>
        <dbReference type="ARBA" id="ARBA00022670"/>
    </source>
</evidence>
<dbReference type="NCBIfam" id="TIGR00500">
    <property type="entry name" value="met_pdase_I"/>
    <property type="match status" value="1"/>
</dbReference>
<comment type="function">
    <text evidence="1 6">Removes the N-terminal methionine from nascent proteins. The N-terminal methionine is often cleaved when the second residue in the primary sequence is small and uncharged (Met-Ala-, Cys, Gly, Pro, Ser, Thr, or Val). Requires deformylation of the N(alpha)-formylated initiator methionine before it can be hydrolyzed.</text>
</comment>
<reference evidence="9 10" key="1">
    <citation type="submission" date="2017-09" db="EMBL/GenBank/DDBJ databases">
        <title>Depth-based differentiation of microbial function through sediment-hosted aquifers and enrichment of novel symbionts in the deep terrestrial subsurface.</title>
        <authorList>
            <person name="Probst A.J."/>
            <person name="Ladd B."/>
            <person name="Jarett J.K."/>
            <person name="Geller-Mcgrath D.E."/>
            <person name="Sieber C.M."/>
            <person name="Emerson J.B."/>
            <person name="Anantharaman K."/>
            <person name="Thomas B.C."/>
            <person name="Malmstrom R."/>
            <person name="Stieglmeier M."/>
            <person name="Klingl A."/>
            <person name="Woyke T."/>
            <person name="Ryan C.M."/>
            <person name="Banfield J.F."/>
        </authorList>
    </citation>
    <scope>NUCLEOTIDE SEQUENCE [LARGE SCALE GENOMIC DNA]</scope>
    <source>
        <strain evidence="9">CG23_combo_of_CG06-09_8_20_14_all_39_17</strain>
    </source>
</reference>